<keyword evidence="4" id="KW-1185">Reference proteome</keyword>
<evidence type="ECO:0000313" key="3">
    <source>
        <dbReference type="EMBL" id="VED68062.1"/>
    </source>
</evidence>
<feature type="chain" id="PRO_5039121282" evidence="1">
    <location>
        <begin position="20"/>
        <end position="197"/>
    </location>
</feature>
<dbReference type="AlphaFoldDB" id="A0A3S4L1V3"/>
<gene>
    <name evidence="3" type="ORF">NCTC3166_01901</name>
</gene>
<dbReference type="Gene3D" id="3.30.1830.10">
    <property type="entry name" value="YehR-like"/>
    <property type="match status" value="1"/>
</dbReference>
<protein>
    <submittedName>
        <fullName evidence="3">Lipoprotein, putative</fullName>
    </submittedName>
</protein>
<evidence type="ECO:0000259" key="2">
    <source>
        <dbReference type="Pfam" id="PF21642"/>
    </source>
</evidence>
<dbReference type="KEGG" id="svf:NCTC3166_01901"/>
<dbReference type="InterPro" id="IPR048787">
    <property type="entry name" value="SP_0191-like_C"/>
</dbReference>
<dbReference type="InterPro" id="IPR047840">
    <property type="entry name" value="SP_0191-like"/>
</dbReference>
<name>A0A3S4L1V3_9STRE</name>
<feature type="signal peptide" evidence="1">
    <location>
        <begin position="1"/>
        <end position="19"/>
    </location>
</feature>
<organism evidence="3 4">
    <name type="scientific">Streptococcus viridans</name>
    <dbReference type="NCBI Taxonomy" id="78535"/>
    <lineage>
        <taxon>Bacteria</taxon>
        <taxon>Bacillati</taxon>
        <taxon>Bacillota</taxon>
        <taxon>Bacilli</taxon>
        <taxon>Lactobacillales</taxon>
        <taxon>Streptococcaceae</taxon>
        <taxon>Streptococcus</taxon>
    </lineage>
</organism>
<dbReference type="NCBIfam" id="NF041193">
    <property type="entry name" value="lipo_SP0191"/>
    <property type="match status" value="1"/>
</dbReference>
<dbReference type="Pfam" id="PF21642">
    <property type="entry name" value="SP_0191-like"/>
    <property type="match status" value="1"/>
</dbReference>
<keyword evidence="3" id="KW-0449">Lipoprotein</keyword>
<dbReference type="InterPro" id="IPR036699">
    <property type="entry name" value="YehR-like_sf"/>
</dbReference>
<reference evidence="3 4" key="1">
    <citation type="submission" date="2018-12" db="EMBL/GenBank/DDBJ databases">
        <authorList>
            <consortium name="Pathogen Informatics"/>
        </authorList>
    </citation>
    <scope>NUCLEOTIDE SEQUENCE [LARGE SCALE GENOMIC DNA]</scope>
    <source>
        <strain evidence="3 4">NCTC3166</strain>
    </source>
</reference>
<accession>A0A3S4L1V3</accession>
<proteinExistence type="predicted"/>
<dbReference type="PROSITE" id="PS51257">
    <property type="entry name" value="PROKAR_LIPOPROTEIN"/>
    <property type="match status" value="1"/>
</dbReference>
<keyword evidence="1" id="KW-0732">Signal</keyword>
<dbReference type="SUPFAM" id="SSF160704">
    <property type="entry name" value="YehR-like"/>
    <property type="match status" value="1"/>
</dbReference>
<dbReference type="EMBL" id="LR134266">
    <property type="protein sequence ID" value="VED68062.1"/>
    <property type="molecule type" value="Genomic_DNA"/>
</dbReference>
<sequence>MKKKLICLGVLLLTLTACGQKKQGKTDSSSVQKSNSAKIESFNKENRNLLEKAEEQQVFTKHFVLPTDEKGIRQEQTITYQGEQLQKLVMTNTTPASDELKKAIQEVGLEEAQRLMVESMDKDEQLQQARTLPGFTIELTVPNENEYQTVITYDFTQLDTKKAVELEYFKSANIADLLKLTPTEYMNNLLRNGAKEE</sequence>
<feature type="domain" description="SP-0191-like C-terminal" evidence="2">
    <location>
        <begin position="58"/>
        <end position="188"/>
    </location>
</feature>
<evidence type="ECO:0000256" key="1">
    <source>
        <dbReference type="SAM" id="SignalP"/>
    </source>
</evidence>
<dbReference type="Proteomes" id="UP000270025">
    <property type="component" value="Chromosome"/>
</dbReference>
<dbReference type="RefSeq" id="WP_125335101.1">
    <property type="nucleotide sequence ID" value="NZ_LR134266.1"/>
</dbReference>
<evidence type="ECO:0000313" key="4">
    <source>
        <dbReference type="Proteomes" id="UP000270025"/>
    </source>
</evidence>